<dbReference type="Proteomes" id="UP000216961">
    <property type="component" value="Unassembled WGS sequence"/>
</dbReference>
<sequence length="94" mass="11114">MQRRRGHSIMKHIFLFIIQFYRKVISPIKPPTCRFYPTCSSYGLEAIQRFGAFKGGYLTIKRILKCHPFHPGGLDPVPEDWHCRNHHHSSKEKH</sequence>
<comment type="function">
    <text evidence="1">Could be involved in insertion of integral membrane proteins into the membrane.</text>
</comment>
<dbReference type="Pfam" id="PF01809">
    <property type="entry name" value="YidD"/>
    <property type="match status" value="1"/>
</dbReference>
<evidence type="ECO:0000313" key="3">
    <source>
        <dbReference type="Proteomes" id="UP000216961"/>
    </source>
</evidence>
<comment type="subcellular location">
    <subcellularLocation>
        <location evidence="1">Cell membrane</location>
        <topology evidence="1">Peripheral membrane protein</topology>
        <orientation evidence="1">Cytoplasmic side</orientation>
    </subcellularLocation>
</comment>
<proteinExistence type="inferred from homology"/>
<evidence type="ECO:0000313" key="2">
    <source>
        <dbReference type="EMBL" id="PAD81739.1"/>
    </source>
</evidence>
<evidence type="ECO:0000256" key="1">
    <source>
        <dbReference type="HAMAP-Rule" id="MF_00386"/>
    </source>
</evidence>
<dbReference type="AlphaFoldDB" id="A0A268F8U6"/>
<protein>
    <recommendedName>
        <fullName evidence="1">Putative membrane protein insertion efficiency factor</fullName>
    </recommendedName>
</protein>
<keyword evidence="1" id="KW-0472">Membrane</keyword>
<dbReference type="PANTHER" id="PTHR33383:SF1">
    <property type="entry name" value="MEMBRANE PROTEIN INSERTION EFFICIENCY FACTOR-RELATED"/>
    <property type="match status" value="1"/>
</dbReference>
<dbReference type="PANTHER" id="PTHR33383">
    <property type="entry name" value="MEMBRANE PROTEIN INSERTION EFFICIENCY FACTOR-RELATED"/>
    <property type="match status" value="1"/>
</dbReference>
<dbReference type="InterPro" id="IPR002696">
    <property type="entry name" value="Membr_insert_effic_factor_YidD"/>
</dbReference>
<dbReference type="HAMAP" id="MF_00386">
    <property type="entry name" value="UPF0161_YidD"/>
    <property type="match status" value="1"/>
</dbReference>
<dbReference type="NCBIfam" id="TIGR00278">
    <property type="entry name" value="membrane protein insertion efficiency factor YidD"/>
    <property type="match status" value="1"/>
</dbReference>
<gene>
    <name evidence="2" type="ORF">CHH57_18330</name>
</gene>
<comment type="similarity">
    <text evidence="1">Belongs to the UPF0161 family.</text>
</comment>
<accession>A0A268F8U6</accession>
<dbReference type="SMART" id="SM01234">
    <property type="entry name" value="Haemolytic"/>
    <property type="match status" value="1"/>
</dbReference>
<organism evidence="2 3">
    <name type="scientific">Niallia circulans</name>
    <name type="common">Bacillus circulans</name>
    <dbReference type="NCBI Taxonomy" id="1397"/>
    <lineage>
        <taxon>Bacteria</taxon>
        <taxon>Bacillati</taxon>
        <taxon>Bacillota</taxon>
        <taxon>Bacilli</taxon>
        <taxon>Bacillales</taxon>
        <taxon>Bacillaceae</taxon>
        <taxon>Niallia</taxon>
    </lineage>
</organism>
<dbReference type="GO" id="GO:0005886">
    <property type="term" value="C:plasma membrane"/>
    <property type="evidence" value="ECO:0007669"/>
    <property type="project" value="UniProtKB-SubCell"/>
</dbReference>
<keyword evidence="1" id="KW-1003">Cell membrane</keyword>
<name>A0A268F8U6_NIACI</name>
<reference evidence="2 3" key="1">
    <citation type="submission" date="2017-07" db="EMBL/GenBank/DDBJ databases">
        <title>Isolation and whole genome analysis of endospore-forming bacteria from heroin.</title>
        <authorList>
            <person name="Kalinowski J."/>
            <person name="Ahrens B."/>
            <person name="Al-Dilaimi A."/>
            <person name="Winkler A."/>
            <person name="Wibberg D."/>
            <person name="Schleenbecker U."/>
            <person name="Ruckert C."/>
            <person name="Wolfel R."/>
            <person name="Grass G."/>
        </authorList>
    </citation>
    <scope>NUCLEOTIDE SEQUENCE [LARGE SCALE GENOMIC DNA]</scope>
    <source>
        <strain evidence="2 3">7521-2</strain>
    </source>
</reference>
<dbReference type="EMBL" id="NPBQ01000111">
    <property type="protein sequence ID" value="PAD81739.1"/>
    <property type="molecule type" value="Genomic_DNA"/>
</dbReference>
<dbReference type="KEGG" id="bcir:C2I06_11985"/>
<comment type="caution">
    <text evidence="2">The sequence shown here is derived from an EMBL/GenBank/DDBJ whole genome shotgun (WGS) entry which is preliminary data.</text>
</comment>